<sequence>MKIPAWLQENMGIRIMSLILAVFLWSYVTGGGETERSFVARVETTHLPDGLLVSGTPVERVELRLAGPRLLLTKISAAGQLTIPLNLTGVQEGVVTFAALDTKLPLPAGVRVTRIYPSTVELHLVRNDGMMTPSARGER</sequence>
<dbReference type="PANTHER" id="PTHR37804">
    <property type="entry name" value="CDAA REGULATORY PROTEIN CDAR"/>
    <property type="match status" value="1"/>
</dbReference>
<dbReference type="InterPro" id="IPR053154">
    <property type="entry name" value="c-di-AMP_regulator"/>
</dbReference>
<evidence type="ECO:0000313" key="1">
    <source>
        <dbReference type="EMBL" id="MBT0654414.1"/>
    </source>
</evidence>
<evidence type="ECO:0000313" key="2">
    <source>
        <dbReference type="Proteomes" id="UP000756860"/>
    </source>
</evidence>
<organism evidence="1 2">
    <name type="scientific">Geomobilimonas luticola</name>
    <dbReference type="NCBI Taxonomy" id="1114878"/>
    <lineage>
        <taxon>Bacteria</taxon>
        <taxon>Pseudomonadati</taxon>
        <taxon>Thermodesulfobacteriota</taxon>
        <taxon>Desulfuromonadia</taxon>
        <taxon>Geobacterales</taxon>
        <taxon>Geobacteraceae</taxon>
        <taxon>Geomobilimonas</taxon>
    </lineage>
</organism>
<dbReference type="Gene3D" id="2.170.120.30">
    <property type="match status" value="1"/>
</dbReference>
<evidence type="ECO:0008006" key="3">
    <source>
        <dbReference type="Google" id="ProtNLM"/>
    </source>
</evidence>
<keyword evidence="2" id="KW-1185">Reference proteome</keyword>
<dbReference type="PANTHER" id="PTHR37804:SF1">
    <property type="entry name" value="CDAA REGULATORY PROTEIN CDAR"/>
    <property type="match status" value="1"/>
</dbReference>
<comment type="caution">
    <text evidence="1">The sequence shown here is derived from an EMBL/GenBank/DDBJ whole genome shotgun (WGS) entry which is preliminary data.</text>
</comment>
<name>A0ABS5SGC3_9BACT</name>
<proteinExistence type="predicted"/>
<accession>A0ABS5SGC3</accession>
<reference evidence="1 2" key="1">
    <citation type="submission" date="2021-05" db="EMBL/GenBank/DDBJ databases">
        <title>The draft genome of Geobacter luticola JCM 17780.</title>
        <authorList>
            <person name="Xu Z."/>
            <person name="Masuda Y."/>
            <person name="Itoh H."/>
            <person name="Senoo K."/>
        </authorList>
    </citation>
    <scope>NUCLEOTIDE SEQUENCE [LARGE SCALE GENOMIC DNA]</scope>
    <source>
        <strain evidence="1 2">JCM 17780</strain>
    </source>
</reference>
<dbReference type="Proteomes" id="UP000756860">
    <property type="component" value="Unassembled WGS sequence"/>
</dbReference>
<protein>
    <recommendedName>
        <fullName evidence="3">YbbR-like protein</fullName>
    </recommendedName>
</protein>
<dbReference type="EMBL" id="JAHCVK010000010">
    <property type="protein sequence ID" value="MBT0654414.1"/>
    <property type="molecule type" value="Genomic_DNA"/>
</dbReference>
<dbReference type="RefSeq" id="WP_214176421.1">
    <property type="nucleotide sequence ID" value="NZ_JAHCVK010000010.1"/>
</dbReference>
<gene>
    <name evidence="1" type="ORF">KI810_15250</name>
</gene>